<reference evidence="2 3" key="1">
    <citation type="journal article" date="2016" name="Genome Biol. Evol.">
        <title>Gene Family Evolution Reflects Adaptation to Soil Environmental Stressors in the Genome of the Collembolan Orchesella cincta.</title>
        <authorList>
            <person name="Faddeeva-Vakhrusheva A."/>
            <person name="Derks M.F."/>
            <person name="Anvar S.Y."/>
            <person name="Agamennone V."/>
            <person name="Suring W."/>
            <person name="Smit S."/>
            <person name="van Straalen N.M."/>
            <person name="Roelofs D."/>
        </authorList>
    </citation>
    <scope>NUCLEOTIDE SEQUENCE [LARGE SCALE GENOMIC DNA]</scope>
    <source>
        <tissue evidence="2">Mixed pool</tissue>
    </source>
</reference>
<dbReference type="SUPFAM" id="SSF54695">
    <property type="entry name" value="POZ domain"/>
    <property type="match status" value="1"/>
</dbReference>
<protein>
    <recommendedName>
        <fullName evidence="1">BTB domain-containing protein</fullName>
    </recommendedName>
</protein>
<comment type="caution">
    <text evidence="2">The sequence shown here is derived from an EMBL/GenBank/DDBJ whole genome shotgun (WGS) entry which is preliminary data.</text>
</comment>
<name>A0A1D2M208_ORCCI</name>
<feature type="domain" description="BTB" evidence="1">
    <location>
        <begin position="178"/>
        <end position="242"/>
    </location>
</feature>
<gene>
    <name evidence="2" type="ORF">Ocin01_19682</name>
</gene>
<evidence type="ECO:0000259" key="1">
    <source>
        <dbReference type="PROSITE" id="PS50097"/>
    </source>
</evidence>
<dbReference type="Proteomes" id="UP000094527">
    <property type="component" value="Unassembled WGS sequence"/>
</dbReference>
<keyword evidence="3" id="KW-1185">Reference proteome</keyword>
<accession>A0A1D2M208</accession>
<dbReference type="OrthoDB" id="684045at2759"/>
<evidence type="ECO:0000313" key="3">
    <source>
        <dbReference type="Proteomes" id="UP000094527"/>
    </source>
</evidence>
<dbReference type="CDD" id="cd18186">
    <property type="entry name" value="BTB_POZ_ZBTB_KLHL-like"/>
    <property type="match status" value="1"/>
</dbReference>
<dbReference type="PROSITE" id="PS50097">
    <property type="entry name" value="BTB"/>
    <property type="match status" value="1"/>
</dbReference>
<dbReference type="EMBL" id="LJIJ01006503">
    <property type="protein sequence ID" value="ODM87000.1"/>
    <property type="molecule type" value="Genomic_DNA"/>
</dbReference>
<evidence type="ECO:0000313" key="2">
    <source>
        <dbReference type="EMBL" id="ODM87000.1"/>
    </source>
</evidence>
<sequence length="266" mass="29735">MNLYLLENHSTSIRFRRGSTSNVIGVANFFLRDNEMSPTGKGKLRDGRFPWLVYQSPESLQVFGFKLYVSSYNKIIREGRSCNPSYLVTEVGGDIDEIFKYVFSTSVSSSRSSASSSTVHSGLILKVRFIYSMVKMTAVHGRNGGFKFLASCKINKSAANGVYDKKLNESILKRQATSDFVLVAENGVAMTCHRNFLEAHCPSFEIAFGNQSTPIQHRLNLSEEGLKALLDFVYCLKLDIPREKPSVALELLDIASKSKCQCSRRP</sequence>
<organism evidence="2 3">
    <name type="scientific">Orchesella cincta</name>
    <name type="common">Springtail</name>
    <name type="synonym">Podura cincta</name>
    <dbReference type="NCBI Taxonomy" id="48709"/>
    <lineage>
        <taxon>Eukaryota</taxon>
        <taxon>Metazoa</taxon>
        <taxon>Ecdysozoa</taxon>
        <taxon>Arthropoda</taxon>
        <taxon>Hexapoda</taxon>
        <taxon>Collembola</taxon>
        <taxon>Entomobryomorpha</taxon>
        <taxon>Entomobryoidea</taxon>
        <taxon>Orchesellidae</taxon>
        <taxon>Orchesellinae</taxon>
        <taxon>Orchesella</taxon>
    </lineage>
</organism>
<proteinExistence type="predicted"/>
<dbReference type="AlphaFoldDB" id="A0A1D2M208"/>
<dbReference type="Gene3D" id="3.30.710.10">
    <property type="entry name" value="Potassium Channel Kv1.1, Chain A"/>
    <property type="match status" value="1"/>
</dbReference>
<dbReference type="Pfam" id="PF00651">
    <property type="entry name" value="BTB"/>
    <property type="match status" value="1"/>
</dbReference>
<dbReference type="InterPro" id="IPR000210">
    <property type="entry name" value="BTB/POZ_dom"/>
</dbReference>
<dbReference type="InterPro" id="IPR011333">
    <property type="entry name" value="SKP1/BTB/POZ_sf"/>
</dbReference>